<evidence type="ECO:0000313" key="1">
    <source>
        <dbReference type="EMBL" id="KAK9160769.1"/>
    </source>
</evidence>
<reference evidence="1 2" key="1">
    <citation type="submission" date="2024-01" db="EMBL/GenBank/DDBJ databases">
        <title>Genome assemblies of Stephania.</title>
        <authorList>
            <person name="Yang L."/>
        </authorList>
    </citation>
    <scope>NUCLEOTIDE SEQUENCE [LARGE SCALE GENOMIC DNA]</scope>
    <source>
        <strain evidence="1">YNDBR</strain>
        <tissue evidence="1">Leaf</tissue>
    </source>
</reference>
<sequence>MLSRPRRPRRAPIDDDDCQDDLCAFAVIDQTSLRQNRIHKSLVLIFFTHIHHFLFVSLDRANIC</sequence>
<dbReference type="Proteomes" id="UP001420932">
    <property type="component" value="Unassembled WGS sequence"/>
</dbReference>
<keyword evidence="2" id="KW-1185">Reference proteome</keyword>
<proteinExistence type="predicted"/>
<dbReference type="EMBL" id="JBBNAF010000003">
    <property type="protein sequence ID" value="KAK9160769.1"/>
    <property type="molecule type" value="Genomic_DNA"/>
</dbReference>
<accession>A0AAP0L1D4</accession>
<name>A0AAP0L1D4_9MAGN</name>
<evidence type="ECO:0000313" key="2">
    <source>
        <dbReference type="Proteomes" id="UP001420932"/>
    </source>
</evidence>
<protein>
    <submittedName>
        <fullName evidence="1">Uncharacterized protein</fullName>
    </submittedName>
</protein>
<gene>
    <name evidence="1" type="ORF">Syun_007110</name>
</gene>
<organism evidence="1 2">
    <name type="scientific">Stephania yunnanensis</name>
    <dbReference type="NCBI Taxonomy" id="152371"/>
    <lineage>
        <taxon>Eukaryota</taxon>
        <taxon>Viridiplantae</taxon>
        <taxon>Streptophyta</taxon>
        <taxon>Embryophyta</taxon>
        <taxon>Tracheophyta</taxon>
        <taxon>Spermatophyta</taxon>
        <taxon>Magnoliopsida</taxon>
        <taxon>Ranunculales</taxon>
        <taxon>Menispermaceae</taxon>
        <taxon>Menispermoideae</taxon>
        <taxon>Cissampelideae</taxon>
        <taxon>Stephania</taxon>
    </lineage>
</organism>
<dbReference type="AlphaFoldDB" id="A0AAP0L1D4"/>
<comment type="caution">
    <text evidence="1">The sequence shown here is derived from an EMBL/GenBank/DDBJ whole genome shotgun (WGS) entry which is preliminary data.</text>
</comment>